<dbReference type="AlphaFoldDB" id="F2ANC6"/>
<evidence type="ECO:0000313" key="1">
    <source>
        <dbReference type="EMBL" id="EGF28831.1"/>
    </source>
</evidence>
<comment type="caution">
    <text evidence="1">The sequence shown here is derived from an EMBL/GenBank/DDBJ whole genome shotgun (WGS) entry which is preliminary data.</text>
</comment>
<gene>
    <name evidence="1" type="ORF">RBWH47_00948</name>
</gene>
<dbReference type="EMBL" id="AFAR01000068">
    <property type="protein sequence ID" value="EGF28831.1"/>
    <property type="molecule type" value="Genomic_DNA"/>
</dbReference>
<accession>F2ANC6</accession>
<organism evidence="1 2">
    <name type="scientific">Rhodopirellula baltica WH47</name>
    <dbReference type="NCBI Taxonomy" id="991778"/>
    <lineage>
        <taxon>Bacteria</taxon>
        <taxon>Pseudomonadati</taxon>
        <taxon>Planctomycetota</taxon>
        <taxon>Planctomycetia</taxon>
        <taxon>Pirellulales</taxon>
        <taxon>Pirellulaceae</taxon>
        <taxon>Rhodopirellula</taxon>
    </lineage>
</organism>
<dbReference type="Proteomes" id="UP000006222">
    <property type="component" value="Unassembled WGS sequence"/>
</dbReference>
<protein>
    <submittedName>
        <fullName evidence="1">Uncharacterized protein</fullName>
    </submittedName>
</protein>
<name>F2ANC6_RHOBT</name>
<dbReference type="PATRIC" id="fig|991778.3.peg.1253"/>
<evidence type="ECO:0000313" key="2">
    <source>
        <dbReference type="Proteomes" id="UP000006222"/>
    </source>
</evidence>
<reference evidence="1 2" key="1">
    <citation type="journal article" date="2013" name="Mar. Genomics">
        <title>Expression of sulfatases in Rhodopirellula baltica and the diversity of sulfatases in the genus Rhodopirellula.</title>
        <authorList>
            <person name="Wegner C.E."/>
            <person name="Richter-Heitmann T."/>
            <person name="Klindworth A."/>
            <person name="Klockow C."/>
            <person name="Richter M."/>
            <person name="Achstetter T."/>
            <person name="Glockner F.O."/>
            <person name="Harder J."/>
        </authorList>
    </citation>
    <scope>NUCLEOTIDE SEQUENCE [LARGE SCALE GENOMIC DNA]</scope>
    <source>
        <strain evidence="1 2">WH47</strain>
    </source>
</reference>
<proteinExistence type="predicted"/>
<sequence>MDRVSGQNGRNESQIEFVSDDCANHASPAAFYAAVIRLLWAGWDSDSNTDKYIRNAVQTSRSLADLQRTVTENLGITPIADFTPALDDPVDIHSFRDDWNVQEFVWVSGGRYHFMGWDTAA</sequence>